<dbReference type="PANTHER" id="PTHR22950:SF702">
    <property type="entry name" value="AMINO ACID TRANSPORTER PROTEIN"/>
    <property type="match status" value="1"/>
</dbReference>
<feature type="transmembrane region" description="Helical" evidence="5">
    <location>
        <begin position="231"/>
        <end position="250"/>
    </location>
</feature>
<accession>A0ABP0R7F4</accession>
<organism evidence="7 8">
    <name type="scientific">Durusdinium trenchii</name>
    <dbReference type="NCBI Taxonomy" id="1381693"/>
    <lineage>
        <taxon>Eukaryota</taxon>
        <taxon>Sar</taxon>
        <taxon>Alveolata</taxon>
        <taxon>Dinophyceae</taxon>
        <taxon>Suessiales</taxon>
        <taxon>Symbiodiniaceae</taxon>
        <taxon>Durusdinium</taxon>
    </lineage>
</organism>
<evidence type="ECO:0000256" key="2">
    <source>
        <dbReference type="ARBA" id="ARBA00022692"/>
    </source>
</evidence>
<name>A0ABP0R7F4_9DINO</name>
<proteinExistence type="predicted"/>
<evidence type="ECO:0000256" key="3">
    <source>
        <dbReference type="ARBA" id="ARBA00022989"/>
    </source>
</evidence>
<evidence type="ECO:0000256" key="4">
    <source>
        <dbReference type="ARBA" id="ARBA00023136"/>
    </source>
</evidence>
<feature type="transmembrane region" description="Helical" evidence="5">
    <location>
        <begin position="130"/>
        <end position="148"/>
    </location>
</feature>
<feature type="transmembrane region" description="Helical" evidence="5">
    <location>
        <begin position="310"/>
        <end position="328"/>
    </location>
</feature>
<keyword evidence="2 5" id="KW-0812">Transmembrane</keyword>
<feature type="transmembrane region" description="Helical" evidence="5">
    <location>
        <begin position="366"/>
        <end position="385"/>
    </location>
</feature>
<feature type="transmembrane region" description="Helical" evidence="5">
    <location>
        <begin position="428"/>
        <end position="451"/>
    </location>
</feature>
<evidence type="ECO:0000313" key="8">
    <source>
        <dbReference type="Proteomes" id="UP001642484"/>
    </source>
</evidence>
<keyword evidence="4 5" id="KW-0472">Membrane</keyword>
<dbReference type="Proteomes" id="UP001642484">
    <property type="component" value="Unassembled WGS sequence"/>
</dbReference>
<feature type="transmembrane region" description="Helical" evidence="5">
    <location>
        <begin position="68"/>
        <end position="89"/>
    </location>
</feature>
<feature type="transmembrane region" description="Helical" evidence="5">
    <location>
        <begin position="101"/>
        <end position="123"/>
    </location>
</feature>
<feature type="transmembrane region" description="Helical" evidence="5">
    <location>
        <begin position="391"/>
        <end position="416"/>
    </location>
</feature>
<feature type="transmembrane region" description="Helical" evidence="5">
    <location>
        <begin position="40"/>
        <end position="61"/>
    </location>
</feature>
<comment type="subcellular location">
    <subcellularLocation>
        <location evidence="1">Membrane</location>
        <topology evidence="1">Multi-pass membrane protein</topology>
    </subcellularLocation>
</comment>
<evidence type="ECO:0000256" key="5">
    <source>
        <dbReference type="SAM" id="Phobius"/>
    </source>
</evidence>
<dbReference type="PANTHER" id="PTHR22950">
    <property type="entry name" value="AMINO ACID TRANSPORTER"/>
    <property type="match status" value="1"/>
</dbReference>
<feature type="transmembrane region" description="Helical" evidence="5">
    <location>
        <begin position="271"/>
        <end position="290"/>
    </location>
</feature>
<gene>
    <name evidence="7" type="ORF">CCMP2556_LOCUS45729</name>
</gene>
<keyword evidence="3 5" id="KW-1133">Transmembrane helix</keyword>
<feature type="domain" description="Amino acid transporter transmembrane" evidence="6">
    <location>
        <begin position="39"/>
        <end position="442"/>
    </location>
</feature>
<sequence>MTADGEHGSSRSSLNMQAADESPARSCMERWLSPLTENGFRSGMLTLTTTALGGGVLSVAFVMNICGIALGCMILALGALLAYLGMAALMEMSTKTGCSSYAALFSHCAGHLAGPILDAFLFVCGNGACVGYMVFIGDFVPPVLALMFPGETWAQDTTGLSRTCCIAIAAVLLVPMMLPYDLSRLKFLQPVSIMALVYMAIVVAVKCPHSFSVNVGKHGYESIRWFTLSPHFFEAFALCVFAFNCHLNVVPIADQLVRPTVERTKKISIRVNLFQWLFYSLIGVTGYLSFLDDTSSDILTNYSPHDYFVAAGRCFLTLTMMVAIPANLNPTVRSGVQLKDFFCKRDRPLLGNQSPTSDTVVDQPTFRITVSIIGLACQAALAVVVPQVGTVLSLLGATVATAMMLIIPAYCMGVVLEKTIRRQIKQALLCICALVSFASVPFTVLEAAGVISKPP</sequence>
<evidence type="ECO:0000256" key="1">
    <source>
        <dbReference type="ARBA" id="ARBA00004141"/>
    </source>
</evidence>
<reference evidence="7 8" key="1">
    <citation type="submission" date="2024-02" db="EMBL/GenBank/DDBJ databases">
        <authorList>
            <person name="Chen Y."/>
            <person name="Shah S."/>
            <person name="Dougan E. K."/>
            <person name="Thang M."/>
            <person name="Chan C."/>
        </authorList>
    </citation>
    <scope>NUCLEOTIDE SEQUENCE [LARGE SCALE GENOMIC DNA]</scope>
</reference>
<protein>
    <recommendedName>
        <fullName evidence="6">Amino acid transporter transmembrane domain-containing protein</fullName>
    </recommendedName>
</protein>
<feature type="transmembrane region" description="Helical" evidence="5">
    <location>
        <begin position="191"/>
        <end position="211"/>
    </location>
</feature>
<dbReference type="InterPro" id="IPR013057">
    <property type="entry name" value="AA_transpt_TM"/>
</dbReference>
<feature type="transmembrane region" description="Helical" evidence="5">
    <location>
        <begin position="160"/>
        <end position="179"/>
    </location>
</feature>
<keyword evidence="8" id="KW-1185">Reference proteome</keyword>
<dbReference type="Pfam" id="PF01490">
    <property type="entry name" value="Aa_trans"/>
    <property type="match status" value="1"/>
</dbReference>
<evidence type="ECO:0000259" key="6">
    <source>
        <dbReference type="Pfam" id="PF01490"/>
    </source>
</evidence>
<comment type="caution">
    <text evidence="7">The sequence shown here is derived from an EMBL/GenBank/DDBJ whole genome shotgun (WGS) entry which is preliminary data.</text>
</comment>
<dbReference type="EMBL" id="CAXAMN010025583">
    <property type="protein sequence ID" value="CAK9096159.1"/>
    <property type="molecule type" value="Genomic_DNA"/>
</dbReference>
<evidence type="ECO:0000313" key="7">
    <source>
        <dbReference type="EMBL" id="CAK9096159.1"/>
    </source>
</evidence>